<dbReference type="Gene3D" id="3.30.200.20">
    <property type="entry name" value="Phosphorylase Kinase, domain 1"/>
    <property type="match status" value="1"/>
</dbReference>
<evidence type="ECO:0000256" key="1">
    <source>
        <dbReference type="ARBA" id="ARBA00008874"/>
    </source>
</evidence>
<feature type="non-terminal residue" evidence="4">
    <location>
        <position position="97"/>
    </location>
</feature>
<gene>
    <name evidence="4" type="ORF">KIPB_010786</name>
</gene>
<keyword evidence="2" id="KW-0547">Nucleotide-binding</keyword>
<evidence type="ECO:0000313" key="5">
    <source>
        <dbReference type="Proteomes" id="UP000265618"/>
    </source>
</evidence>
<dbReference type="PANTHER" id="PTHR48014:SF21">
    <property type="entry name" value="SERINE_THREONINE-PROTEIN KINASE FRAY2"/>
    <property type="match status" value="1"/>
</dbReference>
<dbReference type="GO" id="GO:0004672">
    <property type="term" value="F:protein kinase activity"/>
    <property type="evidence" value="ECO:0007669"/>
    <property type="project" value="InterPro"/>
</dbReference>
<feature type="binding site" evidence="2">
    <location>
        <position position="44"/>
    </location>
    <ligand>
        <name>ATP</name>
        <dbReference type="ChEBI" id="CHEBI:30616"/>
    </ligand>
</feature>
<dbReference type="InterPro" id="IPR000719">
    <property type="entry name" value="Prot_kinase_dom"/>
</dbReference>
<dbReference type="PROSITE" id="PS50011">
    <property type="entry name" value="PROTEIN_KINASE_DOM"/>
    <property type="match status" value="1"/>
</dbReference>
<organism evidence="4 5">
    <name type="scientific">Kipferlia bialata</name>
    <dbReference type="NCBI Taxonomy" id="797122"/>
    <lineage>
        <taxon>Eukaryota</taxon>
        <taxon>Metamonada</taxon>
        <taxon>Carpediemonas-like organisms</taxon>
        <taxon>Kipferlia</taxon>
    </lineage>
</organism>
<keyword evidence="2" id="KW-0067">ATP-binding</keyword>
<dbReference type="Proteomes" id="UP000265618">
    <property type="component" value="Unassembled WGS sequence"/>
</dbReference>
<evidence type="ECO:0000313" key="4">
    <source>
        <dbReference type="EMBL" id="GIQ88519.1"/>
    </source>
</evidence>
<name>A0A9K3D714_9EUKA</name>
<accession>A0A9K3D714</accession>
<dbReference type="SUPFAM" id="SSF56112">
    <property type="entry name" value="Protein kinase-like (PK-like)"/>
    <property type="match status" value="1"/>
</dbReference>
<evidence type="ECO:0000259" key="3">
    <source>
        <dbReference type="PROSITE" id="PS50011"/>
    </source>
</evidence>
<comment type="similarity">
    <text evidence="1">Belongs to the protein kinase superfamily. STE Ser/Thr protein kinase family. STE20 subfamily.</text>
</comment>
<dbReference type="EMBL" id="BDIP01004138">
    <property type="protein sequence ID" value="GIQ88519.1"/>
    <property type="molecule type" value="Genomic_DNA"/>
</dbReference>
<comment type="caution">
    <text evidence="4">The sequence shown here is derived from an EMBL/GenBank/DDBJ whole genome shotgun (WGS) entry which is preliminary data.</text>
</comment>
<dbReference type="InterPro" id="IPR011009">
    <property type="entry name" value="Kinase-like_dom_sf"/>
</dbReference>
<reference evidence="4 5" key="1">
    <citation type="journal article" date="2018" name="PLoS ONE">
        <title>The draft genome of Kipferlia bialata reveals reductive genome evolution in fornicate parasites.</title>
        <authorList>
            <person name="Tanifuji G."/>
            <person name="Takabayashi S."/>
            <person name="Kume K."/>
            <person name="Takagi M."/>
            <person name="Nakayama T."/>
            <person name="Kamikawa R."/>
            <person name="Inagaki Y."/>
            <person name="Hashimoto T."/>
        </authorList>
    </citation>
    <scope>NUCLEOTIDE SEQUENCE [LARGE SCALE GENOMIC DNA]</scope>
    <source>
        <strain evidence="4">NY0173</strain>
    </source>
</reference>
<dbReference type="InterPro" id="IPR017441">
    <property type="entry name" value="Protein_kinase_ATP_BS"/>
</dbReference>
<sequence>MSPSMVDWPKRAVDYELQEILGCGASARVYRALCLPLTEEVAVKVMHLDVCGDTFDVATSYLAQELRVMAECEHPNVLSCHVSFLHDMCVWMVIPLM</sequence>
<keyword evidence="5" id="KW-1185">Reference proteome</keyword>
<proteinExistence type="inferred from homology"/>
<dbReference type="OrthoDB" id="8693905at2759"/>
<dbReference type="PANTHER" id="PTHR48014">
    <property type="entry name" value="SERINE/THREONINE-PROTEIN KINASE FRAY2"/>
    <property type="match status" value="1"/>
</dbReference>
<feature type="domain" description="Protein kinase" evidence="3">
    <location>
        <begin position="15"/>
        <end position="97"/>
    </location>
</feature>
<dbReference type="GO" id="GO:0005524">
    <property type="term" value="F:ATP binding"/>
    <property type="evidence" value="ECO:0007669"/>
    <property type="project" value="UniProtKB-UniRule"/>
</dbReference>
<protein>
    <recommendedName>
        <fullName evidence="3">Protein kinase domain-containing protein</fullName>
    </recommendedName>
</protein>
<dbReference type="Pfam" id="PF00069">
    <property type="entry name" value="Pkinase"/>
    <property type="match status" value="1"/>
</dbReference>
<evidence type="ECO:0000256" key="2">
    <source>
        <dbReference type="PROSITE-ProRule" id="PRU10141"/>
    </source>
</evidence>
<dbReference type="InterPro" id="IPR047173">
    <property type="entry name" value="STRAD_A/B-like"/>
</dbReference>
<dbReference type="PROSITE" id="PS00107">
    <property type="entry name" value="PROTEIN_KINASE_ATP"/>
    <property type="match status" value="1"/>
</dbReference>
<dbReference type="GO" id="GO:0043539">
    <property type="term" value="F:protein serine/threonine kinase activator activity"/>
    <property type="evidence" value="ECO:0007669"/>
    <property type="project" value="InterPro"/>
</dbReference>
<dbReference type="AlphaFoldDB" id="A0A9K3D714"/>